<dbReference type="Proteomes" id="UP001204562">
    <property type="component" value="Unassembled WGS sequence"/>
</dbReference>
<evidence type="ECO:0000256" key="3">
    <source>
        <dbReference type="ARBA" id="ARBA00011048"/>
    </source>
</evidence>
<gene>
    <name evidence="12" type="ORF">NE579_01630</name>
</gene>
<dbReference type="InterPro" id="IPR001155">
    <property type="entry name" value="OxRdtase_FMN_N"/>
</dbReference>
<evidence type="ECO:0000256" key="8">
    <source>
        <dbReference type="ARBA" id="ARBA00023004"/>
    </source>
</evidence>
<keyword evidence="6" id="KW-0479">Metal-binding</keyword>
<evidence type="ECO:0000313" key="12">
    <source>
        <dbReference type="EMBL" id="MCQ4769167.1"/>
    </source>
</evidence>
<dbReference type="PANTHER" id="PTHR42917:SF2">
    <property type="entry name" value="2,4-DIENOYL-COA REDUCTASE [(2E)-ENOYL-COA-PRODUCING]"/>
    <property type="match status" value="1"/>
</dbReference>
<evidence type="ECO:0000256" key="2">
    <source>
        <dbReference type="ARBA" id="ARBA00001966"/>
    </source>
</evidence>
<dbReference type="InterPro" id="IPR051793">
    <property type="entry name" value="NADH:flavin_oxidoreductase"/>
</dbReference>
<dbReference type="InterPro" id="IPR023753">
    <property type="entry name" value="FAD/NAD-binding_dom"/>
</dbReference>
<keyword evidence="7" id="KW-0560">Oxidoreductase</keyword>
<dbReference type="SUPFAM" id="SSF51905">
    <property type="entry name" value="FAD/NAD(P)-binding domain"/>
    <property type="match status" value="1"/>
</dbReference>
<keyword evidence="4" id="KW-0285">Flavoprotein</keyword>
<keyword evidence="5" id="KW-0288">FMN</keyword>
<dbReference type="Pfam" id="PF00724">
    <property type="entry name" value="Oxidored_FMN"/>
    <property type="match status" value="1"/>
</dbReference>
<dbReference type="Pfam" id="PF07992">
    <property type="entry name" value="Pyr_redox_2"/>
    <property type="match status" value="1"/>
</dbReference>
<keyword evidence="8" id="KW-0408">Iron</keyword>
<evidence type="ECO:0000256" key="4">
    <source>
        <dbReference type="ARBA" id="ARBA00022630"/>
    </source>
</evidence>
<dbReference type="Gene3D" id="3.50.50.60">
    <property type="entry name" value="FAD/NAD(P)-binding domain"/>
    <property type="match status" value="1"/>
</dbReference>
<comment type="similarity">
    <text evidence="3">In the N-terminal section; belongs to the NADH:flavin oxidoreductase/NADH oxidase family.</text>
</comment>
<evidence type="ECO:0000256" key="1">
    <source>
        <dbReference type="ARBA" id="ARBA00001917"/>
    </source>
</evidence>
<evidence type="ECO:0000256" key="9">
    <source>
        <dbReference type="ARBA" id="ARBA00023014"/>
    </source>
</evidence>
<dbReference type="InterPro" id="IPR036188">
    <property type="entry name" value="FAD/NAD-bd_sf"/>
</dbReference>
<dbReference type="Gene3D" id="3.20.20.70">
    <property type="entry name" value="Aldolase class I"/>
    <property type="match status" value="1"/>
</dbReference>
<dbReference type="SUPFAM" id="SSF51395">
    <property type="entry name" value="FMN-linked oxidoreductases"/>
    <property type="match status" value="1"/>
</dbReference>
<organism evidence="12 13">
    <name type="scientific">Intestinimonas massiliensis</name>
    <name type="common">ex Afouda et al. 2020</name>
    <dbReference type="NCBI Taxonomy" id="1673721"/>
    <lineage>
        <taxon>Bacteria</taxon>
        <taxon>Bacillati</taxon>
        <taxon>Bacillota</taxon>
        <taxon>Clostridia</taxon>
        <taxon>Eubacteriales</taxon>
        <taxon>Intestinimonas</taxon>
    </lineage>
</organism>
<dbReference type="GO" id="GO:0010181">
    <property type="term" value="F:FMN binding"/>
    <property type="evidence" value="ECO:0007669"/>
    <property type="project" value="InterPro"/>
</dbReference>
<dbReference type="AlphaFoldDB" id="A0AAW5JIX4"/>
<feature type="domain" description="FAD/NAD(P)-binding" evidence="11">
    <location>
        <begin position="406"/>
        <end position="635"/>
    </location>
</feature>
<reference evidence="12" key="1">
    <citation type="submission" date="2022-06" db="EMBL/GenBank/DDBJ databases">
        <title>Isolation of gut microbiota from human fecal samples.</title>
        <authorList>
            <person name="Pamer E.G."/>
            <person name="Barat B."/>
            <person name="Waligurski E."/>
            <person name="Medina S."/>
            <person name="Paddock L."/>
            <person name="Mostad J."/>
        </authorList>
    </citation>
    <scope>NUCLEOTIDE SEQUENCE</scope>
    <source>
        <strain evidence="12">DFI.9.91</strain>
    </source>
</reference>
<comment type="caution">
    <text evidence="12">The sequence shown here is derived from an EMBL/GenBank/DDBJ whole genome shotgun (WGS) entry which is preliminary data.</text>
</comment>
<comment type="cofactor">
    <cofactor evidence="1">
        <name>FMN</name>
        <dbReference type="ChEBI" id="CHEBI:58210"/>
    </cofactor>
</comment>
<dbReference type="PRINTS" id="PR00368">
    <property type="entry name" value="FADPNR"/>
</dbReference>
<evidence type="ECO:0000256" key="7">
    <source>
        <dbReference type="ARBA" id="ARBA00023002"/>
    </source>
</evidence>
<evidence type="ECO:0000256" key="5">
    <source>
        <dbReference type="ARBA" id="ARBA00022643"/>
    </source>
</evidence>
<dbReference type="GO" id="GO:0051536">
    <property type="term" value="F:iron-sulfur cluster binding"/>
    <property type="evidence" value="ECO:0007669"/>
    <property type="project" value="UniProtKB-KW"/>
</dbReference>
<dbReference type="RefSeq" id="WP_256303013.1">
    <property type="nucleotide sequence ID" value="NZ_JANFYS010000002.1"/>
</dbReference>
<proteinExistence type="inferred from homology"/>
<comment type="cofactor">
    <cofactor evidence="2">
        <name>[4Fe-4S] cluster</name>
        <dbReference type="ChEBI" id="CHEBI:49883"/>
    </cofactor>
</comment>
<protein>
    <submittedName>
        <fullName evidence="12">FAD-dependent oxidoreductase</fullName>
    </submittedName>
</protein>
<accession>A0AAW5JIX4</accession>
<evidence type="ECO:0000259" key="10">
    <source>
        <dbReference type="Pfam" id="PF00724"/>
    </source>
</evidence>
<dbReference type="GO" id="GO:0016491">
    <property type="term" value="F:oxidoreductase activity"/>
    <property type="evidence" value="ECO:0007669"/>
    <property type="project" value="UniProtKB-KW"/>
</dbReference>
<evidence type="ECO:0000256" key="6">
    <source>
        <dbReference type="ARBA" id="ARBA00022723"/>
    </source>
</evidence>
<dbReference type="GO" id="GO:0046872">
    <property type="term" value="F:metal ion binding"/>
    <property type="evidence" value="ECO:0007669"/>
    <property type="project" value="UniProtKB-KW"/>
</dbReference>
<sequence length="664" mass="72314">MKQDLQILFTPAQIGACMLKNRFVMAPMGPAGLADAQGAFTQTGIDFYVERAKGGVGLIIAGMCYSENTVERHGPGTMPCPTLNPVLFKRTAKQLTERVHAYDAKIFLQISAGFGRVTNRIPPGDLPIGPSPIPYRWDPAITCRAISTEEVQEIVRAMGRAAAIAKECGFDGVEIHAMHEGYLLDQFAMECCNWRTDQYGGSLENRIRMAVEIVQEIKAACGSQFPVVMRYSTKSFMKDFGRGALPGEDFREMGRDMAEGLQIAGLLEQAGYDALDADVGCYDSWYWNHPPMYFEKGMYLTYNEELKRHVSIPVLTAGRMDDPEQAAAAVAEGRTDLVSMARPLLADPALIRKLYRGRREDVRPCISCQEGCMGRLKKYLHISCAVNPAAAREREMALTPAVTPKRVAVLGGGVAGCEAARVLALRGHRPEIFERTQRLGGNLHPASAPDFKEDERKLIAWYEKQISDRKVPVHFGTDLTAETLPQGFDAYLVATGSRPVTFPLGDGVPVFTAAQILQNEVTSQGPYVVVGGGLVGCETALMLALRGEQVSIVEGLPAILGQNGPLCYANTQMLQDLIAFHHISVHTGSLADHVDGQGLVIASGGEKHHIPAGTVILSVGYRSESALYGALQAAGEETYLLGDARRVSNIMYAIWDAYEVARSL</sequence>
<evidence type="ECO:0000259" key="11">
    <source>
        <dbReference type="Pfam" id="PF07992"/>
    </source>
</evidence>
<name>A0AAW5JIX4_9FIRM</name>
<dbReference type="EMBL" id="JANFYS010000002">
    <property type="protein sequence ID" value="MCQ4769167.1"/>
    <property type="molecule type" value="Genomic_DNA"/>
</dbReference>
<dbReference type="PANTHER" id="PTHR42917">
    <property type="entry name" value="2,4-DIENOYL-COA REDUCTASE"/>
    <property type="match status" value="1"/>
</dbReference>
<keyword evidence="9" id="KW-0411">Iron-sulfur</keyword>
<dbReference type="InterPro" id="IPR013785">
    <property type="entry name" value="Aldolase_TIM"/>
</dbReference>
<feature type="domain" description="NADH:flavin oxidoreductase/NADH oxidase N-terminal" evidence="10">
    <location>
        <begin position="8"/>
        <end position="359"/>
    </location>
</feature>
<evidence type="ECO:0000313" key="13">
    <source>
        <dbReference type="Proteomes" id="UP001204562"/>
    </source>
</evidence>
<dbReference type="Gene3D" id="3.40.50.720">
    <property type="entry name" value="NAD(P)-binding Rossmann-like Domain"/>
    <property type="match status" value="1"/>
</dbReference>